<dbReference type="AlphaFoldDB" id="A0A0D6JJH6"/>
<evidence type="ECO:0000256" key="1">
    <source>
        <dbReference type="SAM" id="MobiDB-lite"/>
    </source>
</evidence>
<dbReference type="KEGG" id="fil:BN1229_v1_2627"/>
<dbReference type="Proteomes" id="UP000033187">
    <property type="component" value="Chromosome 1"/>
</dbReference>
<keyword evidence="3" id="KW-1185">Reference proteome</keyword>
<sequence length="111" mass="11776">MGAEARARATATVARAASEGARAAQSQRLAPHGGPLPNPPAVPNVNERALDYGSCSGPKAAQARAATPPWAWVLPKPLATMRRAAPQFLWVFPLPIFPFCFDPERCLGGMQ</sequence>
<evidence type="ECO:0000313" key="2">
    <source>
        <dbReference type="EMBL" id="CPR21857.1"/>
    </source>
</evidence>
<gene>
    <name evidence="2" type="ORF">YBN1229_v1_3290</name>
</gene>
<protein>
    <submittedName>
        <fullName evidence="2">Uncharacterized protein</fullName>
    </submittedName>
</protein>
<name>A0A0D6JJH6_9HYPH</name>
<dbReference type="EMBL" id="LN829119">
    <property type="protein sequence ID" value="CPR21857.1"/>
    <property type="molecule type" value="Genomic_DNA"/>
</dbReference>
<evidence type="ECO:0000313" key="3">
    <source>
        <dbReference type="Proteomes" id="UP000033187"/>
    </source>
</evidence>
<organism evidence="2 3">
    <name type="scientific">Candidatus Filomicrobium marinum</name>
    <dbReference type="NCBI Taxonomy" id="1608628"/>
    <lineage>
        <taxon>Bacteria</taxon>
        <taxon>Pseudomonadati</taxon>
        <taxon>Pseudomonadota</taxon>
        <taxon>Alphaproteobacteria</taxon>
        <taxon>Hyphomicrobiales</taxon>
        <taxon>Hyphomicrobiaceae</taxon>
        <taxon>Filomicrobium</taxon>
    </lineage>
</organism>
<feature type="compositionally biased region" description="Low complexity" evidence="1">
    <location>
        <begin position="1"/>
        <end position="33"/>
    </location>
</feature>
<proteinExistence type="predicted"/>
<reference evidence="3" key="1">
    <citation type="submission" date="2015-02" db="EMBL/GenBank/DDBJ databases">
        <authorList>
            <person name="Chooi Y.-H."/>
        </authorList>
    </citation>
    <scope>NUCLEOTIDE SEQUENCE [LARGE SCALE GENOMIC DNA]</scope>
    <source>
        <strain evidence="3">strain Y</strain>
    </source>
</reference>
<dbReference type="KEGG" id="fiy:BN1229_v1_3290"/>
<accession>A0A0D6JJH6</accession>
<feature type="region of interest" description="Disordered" evidence="1">
    <location>
        <begin position="1"/>
        <end position="49"/>
    </location>
</feature>